<comment type="caution">
    <text evidence="1">The sequence shown here is derived from an EMBL/GenBank/DDBJ whole genome shotgun (WGS) entry which is preliminary data.</text>
</comment>
<evidence type="ECO:0000313" key="1">
    <source>
        <dbReference type="EMBL" id="KAB7498653.1"/>
    </source>
</evidence>
<name>A0A5N5SWQ7_9CRUS</name>
<dbReference type="PANTHER" id="PTHR28037">
    <property type="entry name" value="ALCOHOL O-ACETYLTRANSFERASE 1-RELATED"/>
    <property type="match status" value="1"/>
</dbReference>
<dbReference type="Gene3D" id="3.30.559.10">
    <property type="entry name" value="Chloramphenicol acetyltransferase-like domain"/>
    <property type="match status" value="1"/>
</dbReference>
<dbReference type="Pfam" id="PF07247">
    <property type="entry name" value="AATase"/>
    <property type="match status" value="1"/>
</dbReference>
<evidence type="ECO:0008006" key="3">
    <source>
        <dbReference type="Google" id="ProtNLM"/>
    </source>
</evidence>
<dbReference type="AlphaFoldDB" id="A0A5N5SWQ7"/>
<proteinExistence type="predicted"/>
<sequence length="470" mass="54578">MKILIGEVVWIQSAEACLSDICVDVFYVFYCRVEDISKSSSKARTENEPCWIRPLGYTEKFMTSASKIGNMKTLYAVWIESKRHLNINDVKHVSKMMYGKMPHLQLSVGKHKKDLWWKVMSSDVQDVEEISTDEDVQSLFESLSKHSYDIEKGPLWFVRLVTGTEKTNASDSHKYILVFGFHHNFSDGTSNMIFCNNFVLALNDYFLNKELLIKEEGYFASPIHDEIANKDRSELELAKYFSKRFCSGLLSFNKAIKNFLTYYPLPYHDKSCGQTNVLFAELDETSTEKLLRRCHMEKVTLNSAFTAVANIALYKMILLKDKNILETTFHTQHAVNMRRYWPKDKQNLALGCHISMANISIPTQLKDMENFWEYARRIHETIRHDLIVKKTVLKVQPLSEKLCLVIFANYLLAQLKWPSTNDSHYCVTNMGDISSLIETENQIVNITKIHRSVVCHYMQVLKYLFLIIKS</sequence>
<dbReference type="OrthoDB" id="6345137at2759"/>
<dbReference type="Gene3D" id="3.30.559.30">
    <property type="entry name" value="Nonribosomal peptide synthetase, condensation domain"/>
    <property type="match status" value="1"/>
</dbReference>
<dbReference type="Proteomes" id="UP000326759">
    <property type="component" value="Unassembled WGS sequence"/>
</dbReference>
<organism evidence="1 2">
    <name type="scientific">Armadillidium nasatum</name>
    <dbReference type="NCBI Taxonomy" id="96803"/>
    <lineage>
        <taxon>Eukaryota</taxon>
        <taxon>Metazoa</taxon>
        <taxon>Ecdysozoa</taxon>
        <taxon>Arthropoda</taxon>
        <taxon>Crustacea</taxon>
        <taxon>Multicrustacea</taxon>
        <taxon>Malacostraca</taxon>
        <taxon>Eumalacostraca</taxon>
        <taxon>Peracarida</taxon>
        <taxon>Isopoda</taxon>
        <taxon>Oniscidea</taxon>
        <taxon>Crinocheta</taxon>
        <taxon>Armadillidiidae</taxon>
        <taxon>Armadillidium</taxon>
    </lineage>
</organism>
<dbReference type="SUPFAM" id="SSF52777">
    <property type="entry name" value="CoA-dependent acyltransferases"/>
    <property type="match status" value="2"/>
</dbReference>
<dbReference type="InterPro" id="IPR052058">
    <property type="entry name" value="Alcohol_O-acetyltransferase"/>
</dbReference>
<reference evidence="1 2" key="1">
    <citation type="journal article" date="2019" name="PLoS Biol.">
        <title>Sex chromosomes control vertical transmission of feminizing Wolbachia symbionts in an isopod.</title>
        <authorList>
            <person name="Becking T."/>
            <person name="Chebbi M.A."/>
            <person name="Giraud I."/>
            <person name="Moumen B."/>
            <person name="Laverre T."/>
            <person name="Caubet Y."/>
            <person name="Peccoud J."/>
            <person name="Gilbert C."/>
            <person name="Cordaux R."/>
        </authorList>
    </citation>
    <scope>NUCLEOTIDE SEQUENCE [LARGE SCALE GENOMIC DNA]</scope>
    <source>
        <strain evidence="1">ANa2</strain>
        <tissue evidence="1">Whole body excluding digestive tract and cuticle</tissue>
    </source>
</reference>
<dbReference type="InterPro" id="IPR023213">
    <property type="entry name" value="CAT-like_dom_sf"/>
</dbReference>
<gene>
    <name evidence="1" type="ORF">Anas_00537</name>
</gene>
<dbReference type="InterPro" id="IPR010828">
    <property type="entry name" value="Atf2/Sli1-like"/>
</dbReference>
<evidence type="ECO:0000313" key="2">
    <source>
        <dbReference type="Proteomes" id="UP000326759"/>
    </source>
</evidence>
<keyword evidence="2" id="KW-1185">Reference proteome</keyword>
<dbReference type="PANTHER" id="PTHR28037:SF1">
    <property type="entry name" value="ALCOHOL O-ACETYLTRANSFERASE 1-RELATED"/>
    <property type="match status" value="1"/>
</dbReference>
<protein>
    <recommendedName>
        <fullName evidence="3">Condensation domain-containing protein</fullName>
    </recommendedName>
</protein>
<dbReference type="EMBL" id="SEYY01019115">
    <property type="protein sequence ID" value="KAB7498653.1"/>
    <property type="molecule type" value="Genomic_DNA"/>
</dbReference>
<accession>A0A5N5SWQ7</accession>